<keyword evidence="2" id="KW-1185">Reference proteome</keyword>
<dbReference type="EMBL" id="CAJGYO010000002">
    <property type="protein sequence ID" value="CAD6211528.1"/>
    <property type="molecule type" value="Genomic_DNA"/>
</dbReference>
<name>A0A811MRD1_9POAL</name>
<evidence type="ECO:0000313" key="2">
    <source>
        <dbReference type="Proteomes" id="UP000604825"/>
    </source>
</evidence>
<accession>A0A811MRD1</accession>
<dbReference type="AlphaFoldDB" id="A0A811MRD1"/>
<gene>
    <name evidence="1" type="ORF">NCGR_LOCUS7490</name>
</gene>
<dbReference type="Proteomes" id="UP000604825">
    <property type="component" value="Unassembled WGS sequence"/>
</dbReference>
<sequence length="77" mass="8635">MTRRWIKQQMKELESWAQRKPDMTLTVGYAQVAICKLPLTNGAKVSPAPLPTNLQQALEFTLTAKAMSRPFSPMATD</sequence>
<proteinExistence type="predicted"/>
<dbReference type="OrthoDB" id="774923at2759"/>
<reference evidence="1" key="1">
    <citation type="submission" date="2020-10" db="EMBL/GenBank/DDBJ databases">
        <authorList>
            <person name="Han B."/>
            <person name="Lu T."/>
            <person name="Zhao Q."/>
            <person name="Huang X."/>
            <person name="Zhao Y."/>
        </authorList>
    </citation>
    <scope>NUCLEOTIDE SEQUENCE</scope>
</reference>
<protein>
    <submittedName>
        <fullName evidence="1">Uncharacterized protein</fullName>
    </submittedName>
</protein>
<evidence type="ECO:0000313" key="1">
    <source>
        <dbReference type="EMBL" id="CAD6211528.1"/>
    </source>
</evidence>
<organism evidence="1 2">
    <name type="scientific">Miscanthus lutarioriparius</name>
    <dbReference type="NCBI Taxonomy" id="422564"/>
    <lineage>
        <taxon>Eukaryota</taxon>
        <taxon>Viridiplantae</taxon>
        <taxon>Streptophyta</taxon>
        <taxon>Embryophyta</taxon>
        <taxon>Tracheophyta</taxon>
        <taxon>Spermatophyta</taxon>
        <taxon>Magnoliopsida</taxon>
        <taxon>Liliopsida</taxon>
        <taxon>Poales</taxon>
        <taxon>Poaceae</taxon>
        <taxon>PACMAD clade</taxon>
        <taxon>Panicoideae</taxon>
        <taxon>Andropogonodae</taxon>
        <taxon>Andropogoneae</taxon>
        <taxon>Saccharinae</taxon>
        <taxon>Miscanthus</taxon>
    </lineage>
</organism>
<comment type="caution">
    <text evidence="1">The sequence shown here is derived from an EMBL/GenBank/DDBJ whole genome shotgun (WGS) entry which is preliminary data.</text>
</comment>